<accession>A0A5B7EHK4</accession>
<evidence type="ECO:0000313" key="2">
    <source>
        <dbReference type="EMBL" id="MPC32908.1"/>
    </source>
</evidence>
<keyword evidence="1" id="KW-0812">Transmembrane</keyword>
<evidence type="ECO:0000256" key="1">
    <source>
        <dbReference type="SAM" id="Phobius"/>
    </source>
</evidence>
<dbReference type="Proteomes" id="UP000324222">
    <property type="component" value="Unassembled WGS sequence"/>
</dbReference>
<keyword evidence="1" id="KW-1133">Transmembrane helix</keyword>
<protein>
    <submittedName>
        <fullName evidence="2">Uncharacterized protein</fullName>
    </submittedName>
</protein>
<evidence type="ECO:0000313" key="3">
    <source>
        <dbReference type="Proteomes" id="UP000324222"/>
    </source>
</evidence>
<dbReference type="AlphaFoldDB" id="A0A5B7EHK4"/>
<gene>
    <name evidence="2" type="ORF">E2C01_026242</name>
</gene>
<sequence length="76" mass="8474">MNAERSVCCSRFKVSAISNILLLPLLSLLFLLLLLYIIYFAAVGGDRPSAGLATLRKVPCAVWVGNILRIYVMFRE</sequence>
<keyword evidence="3" id="KW-1185">Reference proteome</keyword>
<comment type="caution">
    <text evidence="2">The sequence shown here is derived from an EMBL/GenBank/DDBJ whole genome shotgun (WGS) entry which is preliminary data.</text>
</comment>
<keyword evidence="1" id="KW-0472">Membrane</keyword>
<dbReference type="EMBL" id="VSRR010002720">
    <property type="protein sequence ID" value="MPC32908.1"/>
    <property type="molecule type" value="Genomic_DNA"/>
</dbReference>
<name>A0A5B7EHK4_PORTR</name>
<reference evidence="2 3" key="1">
    <citation type="submission" date="2019-05" db="EMBL/GenBank/DDBJ databases">
        <title>Another draft genome of Portunus trituberculatus and its Hox gene families provides insights of decapod evolution.</title>
        <authorList>
            <person name="Jeong J.-H."/>
            <person name="Song I."/>
            <person name="Kim S."/>
            <person name="Choi T."/>
            <person name="Kim D."/>
            <person name="Ryu S."/>
            <person name="Kim W."/>
        </authorList>
    </citation>
    <scope>NUCLEOTIDE SEQUENCE [LARGE SCALE GENOMIC DNA]</scope>
    <source>
        <tissue evidence="2">Muscle</tissue>
    </source>
</reference>
<organism evidence="2 3">
    <name type="scientific">Portunus trituberculatus</name>
    <name type="common">Swimming crab</name>
    <name type="synonym">Neptunus trituberculatus</name>
    <dbReference type="NCBI Taxonomy" id="210409"/>
    <lineage>
        <taxon>Eukaryota</taxon>
        <taxon>Metazoa</taxon>
        <taxon>Ecdysozoa</taxon>
        <taxon>Arthropoda</taxon>
        <taxon>Crustacea</taxon>
        <taxon>Multicrustacea</taxon>
        <taxon>Malacostraca</taxon>
        <taxon>Eumalacostraca</taxon>
        <taxon>Eucarida</taxon>
        <taxon>Decapoda</taxon>
        <taxon>Pleocyemata</taxon>
        <taxon>Brachyura</taxon>
        <taxon>Eubrachyura</taxon>
        <taxon>Portunoidea</taxon>
        <taxon>Portunidae</taxon>
        <taxon>Portuninae</taxon>
        <taxon>Portunus</taxon>
    </lineage>
</organism>
<feature type="transmembrane region" description="Helical" evidence="1">
    <location>
        <begin position="20"/>
        <end position="42"/>
    </location>
</feature>
<proteinExistence type="predicted"/>